<evidence type="ECO:0000313" key="2">
    <source>
        <dbReference type="Proteomes" id="UP001222958"/>
    </source>
</evidence>
<accession>A0AAP4EDM0</accession>
<name>A0AAP4EDM0_CLOPF</name>
<proteinExistence type="predicted"/>
<gene>
    <name evidence="1" type="ORF">QDQ28_00090</name>
</gene>
<dbReference type="AlphaFoldDB" id="A0AAP4EDM0"/>
<organism evidence="1 2">
    <name type="scientific">Clostridium perfringens</name>
    <dbReference type="NCBI Taxonomy" id="1502"/>
    <lineage>
        <taxon>Bacteria</taxon>
        <taxon>Bacillati</taxon>
        <taxon>Bacillota</taxon>
        <taxon>Clostridia</taxon>
        <taxon>Eubacteriales</taxon>
        <taxon>Clostridiaceae</taxon>
        <taxon>Clostridium</taxon>
    </lineage>
</organism>
<evidence type="ECO:0000313" key="1">
    <source>
        <dbReference type="EMBL" id="MDH2334578.1"/>
    </source>
</evidence>
<comment type="caution">
    <text evidence="1">The sequence shown here is derived from an EMBL/GenBank/DDBJ whole genome shotgun (WGS) entry which is preliminary data.</text>
</comment>
<sequence length="81" mass="9662">MGLSKMDKKCKNCKHKDNCDNKRMIDCSEAKIQQANMIGATLNSNMIPCCEPLMRKRNSYNNQYGRVRKKRIFFRRNIRKF</sequence>
<dbReference type="Proteomes" id="UP001222958">
    <property type="component" value="Unassembled WGS sequence"/>
</dbReference>
<dbReference type="EMBL" id="JARVUX010000001">
    <property type="protein sequence ID" value="MDH2334578.1"/>
    <property type="molecule type" value="Genomic_DNA"/>
</dbReference>
<reference evidence="1" key="1">
    <citation type="submission" date="2023-04" db="EMBL/GenBank/DDBJ databases">
        <title>Epidemiological investigation of Clostridium perfringens isolated from cattle.</title>
        <authorList>
            <person name="Tian R."/>
        </authorList>
    </citation>
    <scope>NUCLEOTIDE SEQUENCE</scope>
    <source>
        <strain evidence="1">ZWCP172</strain>
    </source>
</reference>
<protein>
    <submittedName>
        <fullName evidence="1">Uncharacterized protein</fullName>
    </submittedName>
</protein>
<dbReference type="RefSeq" id="WP_279856524.1">
    <property type="nucleotide sequence ID" value="NZ_JARVUX010000001.1"/>
</dbReference>